<gene>
    <name evidence="2" type="ORF">ACHAWO_010208</name>
</gene>
<feature type="compositionally biased region" description="Polar residues" evidence="1">
    <location>
        <begin position="13"/>
        <end position="22"/>
    </location>
</feature>
<comment type="caution">
    <text evidence="2">The sequence shown here is derived from an EMBL/GenBank/DDBJ whole genome shotgun (WGS) entry which is preliminary data.</text>
</comment>
<organism evidence="2 3">
    <name type="scientific">Cyclotella atomus</name>
    <dbReference type="NCBI Taxonomy" id="382360"/>
    <lineage>
        <taxon>Eukaryota</taxon>
        <taxon>Sar</taxon>
        <taxon>Stramenopiles</taxon>
        <taxon>Ochrophyta</taxon>
        <taxon>Bacillariophyta</taxon>
        <taxon>Coscinodiscophyceae</taxon>
        <taxon>Thalassiosirophycidae</taxon>
        <taxon>Stephanodiscales</taxon>
        <taxon>Stephanodiscaceae</taxon>
        <taxon>Cyclotella</taxon>
    </lineage>
</organism>
<keyword evidence="3" id="KW-1185">Reference proteome</keyword>
<dbReference type="Proteomes" id="UP001530400">
    <property type="component" value="Unassembled WGS sequence"/>
</dbReference>
<name>A0ABD3Q343_9STRA</name>
<proteinExistence type="predicted"/>
<accession>A0ABD3Q343</accession>
<feature type="compositionally biased region" description="Acidic residues" evidence="1">
    <location>
        <begin position="108"/>
        <end position="120"/>
    </location>
</feature>
<feature type="non-terminal residue" evidence="2">
    <location>
        <position position="1"/>
    </location>
</feature>
<dbReference type="EMBL" id="JALLPJ020000366">
    <property type="protein sequence ID" value="KAL3794204.1"/>
    <property type="molecule type" value="Genomic_DNA"/>
</dbReference>
<evidence type="ECO:0000313" key="3">
    <source>
        <dbReference type="Proteomes" id="UP001530400"/>
    </source>
</evidence>
<dbReference type="AlphaFoldDB" id="A0ABD3Q343"/>
<reference evidence="2 3" key="1">
    <citation type="submission" date="2024-10" db="EMBL/GenBank/DDBJ databases">
        <title>Updated reference genomes for cyclostephanoid diatoms.</title>
        <authorList>
            <person name="Roberts W.R."/>
            <person name="Alverson A.J."/>
        </authorList>
    </citation>
    <scope>NUCLEOTIDE SEQUENCE [LARGE SCALE GENOMIC DNA]</scope>
    <source>
        <strain evidence="2 3">AJA010-31</strain>
    </source>
</reference>
<sequence>ASNADESSKDEPNNNASPVHTEQIVASSCHDGFIKGEVSDKQVKRTNACQVNNAHCYEVINRDLISFWQFLLLMMLRQVGFDYVSNNMHMKSERKGIENTRSIMAIDEEEVPQIDGSEDEALAHRRRR</sequence>
<evidence type="ECO:0000313" key="2">
    <source>
        <dbReference type="EMBL" id="KAL3794204.1"/>
    </source>
</evidence>
<feature type="region of interest" description="Disordered" evidence="1">
    <location>
        <begin position="108"/>
        <end position="128"/>
    </location>
</feature>
<feature type="region of interest" description="Disordered" evidence="1">
    <location>
        <begin position="1"/>
        <end position="22"/>
    </location>
</feature>
<protein>
    <submittedName>
        <fullName evidence="2">Uncharacterized protein</fullName>
    </submittedName>
</protein>
<feature type="compositionally biased region" description="Basic and acidic residues" evidence="1">
    <location>
        <begin position="1"/>
        <end position="12"/>
    </location>
</feature>
<evidence type="ECO:0000256" key="1">
    <source>
        <dbReference type="SAM" id="MobiDB-lite"/>
    </source>
</evidence>